<dbReference type="InterPro" id="IPR025524">
    <property type="entry name" value="DUF4412"/>
</dbReference>
<feature type="domain" description="DUF4412" evidence="2">
    <location>
        <begin position="42"/>
        <end position="214"/>
    </location>
</feature>
<dbReference type="Proteomes" id="UP000607435">
    <property type="component" value="Unassembled WGS sequence"/>
</dbReference>
<dbReference type="RefSeq" id="WP_186845112.1">
    <property type="nucleotide sequence ID" value="NZ_JACOME010000001.1"/>
</dbReference>
<feature type="chain" id="PRO_5045910971" evidence="1">
    <location>
        <begin position="25"/>
        <end position="236"/>
    </location>
</feature>
<feature type="signal peptide" evidence="1">
    <location>
        <begin position="1"/>
        <end position="24"/>
    </location>
</feature>
<proteinExistence type="predicted"/>
<sequence length="236" mass="26786">MKTQHISKFIVLISFLLLSNNGFAQKASKVELPSTYDFDYIYKLKMTHKKGDVTLDYYLKEDAAYFGFDTAAMTKGSEDTKMFMVMDADLGVTAMFMEMMGKKVVQKSKLKASDFGTETEDMSDYTFTEIDSKTINGYECEGYISENDKIKMTFYITDDVPVSFNQVFGSNMKNMPKGFNPDLMKKYAESGLMMEMIFEDKKKSKNNMTMQCTGLEETDFSLDTTKYGSMLGAFGG</sequence>
<dbReference type="EMBL" id="JACOME010000001">
    <property type="protein sequence ID" value="MBC3846029.1"/>
    <property type="molecule type" value="Genomic_DNA"/>
</dbReference>
<organism evidence="3 4">
    <name type="scientific">Winogradskyella echinorum</name>
    <dbReference type="NCBI Taxonomy" id="538189"/>
    <lineage>
        <taxon>Bacteria</taxon>
        <taxon>Pseudomonadati</taxon>
        <taxon>Bacteroidota</taxon>
        <taxon>Flavobacteriia</taxon>
        <taxon>Flavobacteriales</taxon>
        <taxon>Flavobacteriaceae</taxon>
        <taxon>Winogradskyella</taxon>
    </lineage>
</organism>
<evidence type="ECO:0000313" key="4">
    <source>
        <dbReference type="Proteomes" id="UP000607435"/>
    </source>
</evidence>
<gene>
    <name evidence="3" type="ORF">H6H04_06545</name>
</gene>
<reference evidence="3 4" key="1">
    <citation type="submission" date="2020-08" db="EMBL/GenBank/DDBJ databases">
        <title>Winogradskyella ouciana sp. nov., isolated from the hadal seawater of the Mariana Trench.</title>
        <authorList>
            <person name="He X."/>
        </authorList>
    </citation>
    <scope>NUCLEOTIDE SEQUENCE [LARGE SCALE GENOMIC DNA]</scope>
    <source>
        <strain evidence="3 4">KCTC 22026</strain>
    </source>
</reference>
<accession>A0ABR6Y061</accession>
<evidence type="ECO:0000256" key="1">
    <source>
        <dbReference type="SAM" id="SignalP"/>
    </source>
</evidence>
<evidence type="ECO:0000313" key="3">
    <source>
        <dbReference type="EMBL" id="MBC3846029.1"/>
    </source>
</evidence>
<protein>
    <submittedName>
        <fullName evidence="3">DUF4412 domain-containing protein</fullName>
    </submittedName>
</protein>
<comment type="caution">
    <text evidence="3">The sequence shown here is derived from an EMBL/GenBank/DDBJ whole genome shotgun (WGS) entry which is preliminary data.</text>
</comment>
<evidence type="ECO:0000259" key="2">
    <source>
        <dbReference type="Pfam" id="PF14371"/>
    </source>
</evidence>
<dbReference type="Pfam" id="PF14371">
    <property type="entry name" value="DUF4412"/>
    <property type="match status" value="1"/>
</dbReference>
<keyword evidence="4" id="KW-1185">Reference proteome</keyword>
<name>A0ABR6Y061_9FLAO</name>
<keyword evidence="1" id="KW-0732">Signal</keyword>